<dbReference type="Gene3D" id="3.40.50.620">
    <property type="entry name" value="HUPs"/>
    <property type="match status" value="1"/>
</dbReference>
<evidence type="ECO:0000313" key="1">
    <source>
        <dbReference type="EMBL" id="MCD7456024.1"/>
    </source>
</evidence>
<accession>A0ABS8SB01</accession>
<keyword evidence="2" id="KW-1185">Reference proteome</keyword>
<dbReference type="InterPro" id="IPR051182">
    <property type="entry name" value="Euk_NMN_adenylyltrnsfrase"/>
</dbReference>
<protein>
    <submittedName>
        <fullName evidence="1">Uncharacterized protein</fullName>
    </submittedName>
</protein>
<gene>
    <name evidence="1" type="ORF">HAX54_030497</name>
</gene>
<dbReference type="PANTHER" id="PTHR12039">
    <property type="entry name" value="NICOTINAMIDE MONONUCLEOTIDE ADENYLYLTRANSFERASE"/>
    <property type="match status" value="1"/>
</dbReference>
<sequence>MQGLFYQWLFFSQKTPAVMLVCGSDLLESFPAPGFGYLSRDFGLVCVRRGGQDVEKIIAGDDILNEYKKNIRVVDEVVPNGISSTGLRDYLKRVCQ</sequence>
<organism evidence="1 2">
    <name type="scientific">Datura stramonium</name>
    <name type="common">Jimsonweed</name>
    <name type="synonym">Common thornapple</name>
    <dbReference type="NCBI Taxonomy" id="4076"/>
    <lineage>
        <taxon>Eukaryota</taxon>
        <taxon>Viridiplantae</taxon>
        <taxon>Streptophyta</taxon>
        <taxon>Embryophyta</taxon>
        <taxon>Tracheophyta</taxon>
        <taxon>Spermatophyta</taxon>
        <taxon>Magnoliopsida</taxon>
        <taxon>eudicotyledons</taxon>
        <taxon>Gunneridae</taxon>
        <taxon>Pentapetalae</taxon>
        <taxon>asterids</taxon>
        <taxon>lamiids</taxon>
        <taxon>Solanales</taxon>
        <taxon>Solanaceae</taxon>
        <taxon>Solanoideae</taxon>
        <taxon>Datureae</taxon>
        <taxon>Datura</taxon>
    </lineage>
</organism>
<dbReference type="EMBL" id="JACEIK010000383">
    <property type="protein sequence ID" value="MCD7456024.1"/>
    <property type="molecule type" value="Genomic_DNA"/>
</dbReference>
<dbReference type="Proteomes" id="UP000823775">
    <property type="component" value="Unassembled WGS sequence"/>
</dbReference>
<dbReference type="SUPFAM" id="SSF52374">
    <property type="entry name" value="Nucleotidylyl transferase"/>
    <property type="match status" value="1"/>
</dbReference>
<comment type="caution">
    <text evidence="1">The sequence shown here is derived from an EMBL/GenBank/DDBJ whole genome shotgun (WGS) entry which is preliminary data.</text>
</comment>
<evidence type="ECO:0000313" key="2">
    <source>
        <dbReference type="Proteomes" id="UP000823775"/>
    </source>
</evidence>
<proteinExistence type="predicted"/>
<dbReference type="InterPro" id="IPR014729">
    <property type="entry name" value="Rossmann-like_a/b/a_fold"/>
</dbReference>
<reference evidence="1 2" key="1">
    <citation type="journal article" date="2021" name="BMC Genomics">
        <title>Datura genome reveals duplications of psychoactive alkaloid biosynthetic genes and high mutation rate following tissue culture.</title>
        <authorList>
            <person name="Rajewski A."/>
            <person name="Carter-House D."/>
            <person name="Stajich J."/>
            <person name="Litt A."/>
        </authorList>
    </citation>
    <scope>NUCLEOTIDE SEQUENCE [LARGE SCALE GENOMIC DNA]</scope>
    <source>
        <strain evidence="1">AR-01</strain>
    </source>
</reference>
<dbReference type="PANTHER" id="PTHR12039:SF0">
    <property type="entry name" value="NICOTINAMIDE-NUCLEOTIDE ADENYLYLTRANSFERASE"/>
    <property type="match status" value="1"/>
</dbReference>
<name>A0ABS8SB01_DATST</name>